<accession>A0A939GTM7</accession>
<dbReference type="SUPFAM" id="SSF53822">
    <property type="entry name" value="Periplasmic binding protein-like I"/>
    <property type="match status" value="1"/>
</dbReference>
<evidence type="ECO:0000256" key="5">
    <source>
        <dbReference type="SAM" id="SignalP"/>
    </source>
</evidence>
<comment type="caution">
    <text evidence="7">The sequence shown here is derived from an EMBL/GenBank/DDBJ whole genome shotgun (WGS) entry which is preliminary data.</text>
</comment>
<evidence type="ECO:0000256" key="4">
    <source>
        <dbReference type="ARBA" id="ARBA00022970"/>
    </source>
</evidence>
<keyword evidence="2" id="KW-0813">Transport</keyword>
<feature type="signal peptide" evidence="5">
    <location>
        <begin position="1"/>
        <end position="23"/>
    </location>
</feature>
<evidence type="ECO:0000256" key="1">
    <source>
        <dbReference type="ARBA" id="ARBA00010062"/>
    </source>
</evidence>
<evidence type="ECO:0000259" key="6">
    <source>
        <dbReference type="Pfam" id="PF13458"/>
    </source>
</evidence>
<gene>
    <name evidence="7" type="ORF">J1777_02520</name>
</gene>
<dbReference type="InterPro" id="IPR028082">
    <property type="entry name" value="Peripla_BP_I"/>
</dbReference>
<evidence type="ECO:0000313" key="8">
    <source>
        <dbReference type="Proteomes" id="UP000664731"/>
    </source>
</evidence>
<dbReference type="InterPro" id="IPR028081">
    <property type="entry name" value="Leu-bd"/>
</dbReference>
<name>A0A939GTM7_9BURK</name>
<feature type="domain" description="Leucine-binding protein" evidence="6">
    <location>
        <begin position="41"/>
        <end position="352"/>
    </location>
</feature>
<dbReference type="Gene3D" id="3.40.50.2300">
    <property type="match status" value="2"/>
</dbReference>
<reference evidence="7" key="1">
    <citation type="submission" date="2021-03" db="EMBL/GenBank/DDBJ databases">
        <title>Comamonas denitrificans.</title>
        <authorList>
            <person name="Finster K."/>
        </authorList>
    </citation>
    <scope>NUCLEOTIDE SEQUENCE</scope>
    <source>
        <strain evidence="7">MM2021_4</strain>
    </source>
</reference>
<keyword evidence="4" id="KW-0029">Amino-acid transport</keyword>
<organism evidence="7 8">
    <name type="scientific">Comamonas denitrificans</name>
    <dbReference type="NCBI Taxonomy" id="117506"/>
    <lineage>
        <taxon>Bacteria</taxon>
        <taxon>Pseudomonadati</taxon>
        <taxon>Pseudomonadota</taxon>
        <taxon>Betaproteobacteria</taxon>
        <taxon>Burkholderiales</taxon>
        <taxon>Comamonadaceae</taxon>
        <taxon>Comamonas</taxon>
    </lineage>
</organism>
<dbReference type="InterPro" id="IPR000709">
    <property type="entry name" value="Leu_Ile_Val-bd"/>
</dbReference>
<dbReference type="PRINTS" id="PR00337">
    <property type="entry name" value="LEUILEVALBP"/>
</dbReference>
<dbReference type="EMBL" id="JAFNME010000004">
    <property type="protein sequence ID" value="MBO1248712.1"/>
    <property type="molecule type" value="Genomic_DNA"/>
</dbReference>
<keyword evidence="3 5" id="KW-0732">Signal</keyword>
<keyword evidence="8" id="KW-1185">Reference proteome</keyword>
<comment type="similarity">
    <text evidence="1">Belongs to the leucine-binding protein family.</text>
</comment>
<dbReference type="AlphaFoldDB" id="A0A939GTM7"/>
<evidence type="ECO:0000313" key="7">
    <source>
        <dbReference type="EMBL" id="MBO1248712.1"/>
    </source>
</evidence>
<feature type="chain" id="PRO_5037762298" evidence="5">
    <location>
        <begin position="24"/>
        <end position="384"/>
    </location>
</feature>
<dbReference type="PANTHER" id="PTHR47235:SF1">
    <property type="entry name" value="BLR6548 PROTEIN"/>
    <property type="match status" value="1"/>
</dbReference>
<protein>
    <submittedName>
        <fullName evidence="7">ABC transporter substrate-binding protein</fullName>
    </submittedName>
</protein>
<dbReference type="RefSeq" id="WP_207574264.1">
    <property type="nucleotide sequence ID" value="NZ_JAFNME010000004.1"/>
</dbReference>
<sequence length="384" mass="40111">MQRRRFVSLACQTAIVGAWPAWALQASAQEGTTPGLTDQAIHIASSVPLTGTLVGFGQAVQKGAGAAFAEINAQGGIYGRQIRLHLVDDGYDPERSVANIKNILQERKALALLSCVGTPNNTAITPLIEAAGIPHVAPITGAASLRKAQQSVFHVRAGYSEEVISLVQRLVGMGLKGIAVVYLDNGYGRELQGVAAAELQRLEATPAAELALEVKGDNANAVLQALKQARPSAVLLLTAGTSSLGMIQGIKQQLPGVLMAGLSSTIQGLKLDDAASGMAVTTIVPDPNRGKNGVVRSYQAAMKALGEQEFSQGSLEAYINAHVLAYGLRLAGKEPTPARVRAALSSIRNFDLGGFVVSYGATPPFIGSRFIELGIIGRNGRFVG</sequence>
<dbReference type="GO" id="GO:0006865">
    <property type="term" value="P:amino acid transport"/>
    <property type="evidence" value="ECO:0007669"/>
    <property type="project" value="UniProtKB-KW"/>
</dbReference>
<dbReference type="Pfam" id="PF13458">
    <property type="entry name" value="Peripla_BP_6"/>
    <property type="match status" value="1"/>
</dbReference>
<evidence type="ECO:0000256" key="2">
    <source>
        <dbReference type="ARBA" id="ARBA00022448"/>
    </source>
</evidence>
<proteinExistence type="inferred from homology"/>
<dbReference type="PANTHER" id="PTHR47235">
    <property type="entry name" value="BLR6548 PROTEIN"/>
    <property type="match status" value="1"/>
</dbReference>
<dbReference type="CDD" id="cd06326">
    <property type="entry name" value="PBP1_ABC_ligand_binding-like"/>
    <property type="match status" value="1"/>
</dbReference>
<dbReference type="Proteomes" id="UP000664731">
    <property type="component" value="Unassembled WGS sequence"/>
</dbReference>
<evidence type="ECO:0000256" key="3">
    <source>
        <dbReference type="ARBA" id="ARBA00022729"/>
    </source>
</evidence>